<accession>A0A8J8TNA4</accession>
<dbReference type="AlphaFoldDB" id="A0A8J8TNA4"/>
<keyword evidence="3" id="KW-1185">Reference proteome</keyword>
<gene>
    <name evidence="2" type="ORF">CV102_21765</name>
</gene>
<dbReference type="InterPro" id="IPR036163">
    <property type="entry name" value="HMA_dom_sf"/>
</dbReference>
<dbReference type="EMBL" id="PHNJ01000017">
    <property type="protein sequence ID" value="TYL36456.1"/>
    <property type="molecule type" value="Genomic_DNA"/>
</dbReference>
<evidence type="ECO:0000313" key="3">
    <source>
        <dbReference type="Proteomes" id="UP000766904"/>
    </source>
</evidence>
<dbReference type="PROSITE" id="PS50846">
    <property type="entry name" value="HMA_2"/>
    <property type="match status" value="1"/>
</dbReference>
<evidence type="ECO:0000313" key="2">
    <source>
        <dbReference type="EMBL" id="TYL36456.1"/>
    </source>
</evidence>
<dbReference type="Gene3D" id="3.30.70.100">
    <property type="match status" value="1"/>
</dbReference>
<dbReference type="Proteomes" id="UP000766904">
    <property type="component" value="Unassembled WGS sequence"/>
</dbReference>
<comment type="caution">
    <text evidence="2">The sequence shown here is derived from an EMBL/GenBank/DDBJ whole genome shotgun (WGS) entry which is preliminary data.</text>
</comment>
<dbReference type="GO" id="GO:0046872">
    <property type="term" value="F:metal ion binding"/>
    <property type="evidence" value="ECO:0007669"/>
    <property type="project" value="InterPro"/>
</dbReference>
<dbReference type="CDD" id="cd00371">
    <property type="entry name" value="HMA"/>
    <property type="match status" value="1"/>
</dbReference>
<proteinExistence type="predicted"/>
<evidence type="ECO:0000259" key="1">
    <source>
        <dbReference type="PROSITE" id="PS50846"/>
    </source>
</evidence>
<organism evidence="2 3">
    <name type="scientific">Natronococcus pandeyae</name>
    <dbReference type="NCBI Taxonomy" id="2055836"/>
    <lineage>
        <taxon>Archaea</taxon>
        <taxon>Methanobacteriati</taxon>
        <taxon>Methanobacteriota</taxon>
        <taxon>Stenosarchaea group</taxon>
        <taxon>Halobacteria</taxon>
        <taxon>Halobacteriales</taxon>
        <taxon>Natrialbaceae</taxon>
        <taxon>Natronococcus</taxon>
    </lineage>
</organism>
<dbReference type="RefSeq" id="WP_148860106.1">
    <property type="nucleotide sequence ID" value="NZ_PHNJ01000017.1"/>
</dbReference>
<feature type="domain" description="HMA" evidence="1">
    <location>
        <begin position="2"/>
        <end position="67"/>
    </location>
</feature>
<dbReference type="Pfam" id="PF00403">
    <property type="entry name" value="HMA"/>
    <property type="match status" value="1"/>
</dbReference>
<reference evidence="2" key="1">
    <citation type="submission" date="2017-11" db="EMBL/GenBank/DDBJ databases">
        <authorList>
            <person name="Kajale S.C."/>
            <person name="Sharma A."/>
        </authorList>
    </citation>
    <scope>NUCLEOTIDE SEQUENCE</scope>
    <source>
        <strain evidence="2">LS1_42</strain>
    </source>
</reference>
<protein>
    <submittedName>
        <fullName evidence="2">Heavy metal transporter</fullName>
    </submittedName>
</protein>
<dbReference type="InterPro" id="IPR006121">
    <property type="entry name" value="HMA_dom"/>
</dbReference>
<name>A0A8J8TNA4_9EURY</name>
<dbReference type="SUPFAM" id="SSF55008">
    <property type="entry name" value="HMA, heavy metal-associated domain"/>
    <property type="match status" value="1"/>
</dbReference>
<dbReference type="OrthoDB" id="44171at2157"/>
<sequence length="68" mass="7268">MERKTLTVTGMSCDGCERHVTSALRALEDVTRVEADHETDTVEVVAGEDVADDELAAAIRDAGYEATA</sequence>